<comment type="caution">
    <text evidence="1">The sequence shown here is derived from an EMBL/GenBank/DDBJ whole genome shotgun (WGS) entry which is preliminary data.</text>
</comment>
<sequence>MEIQLSPQIHVKGTVHYENRYLGKGDYYSVAVQNGAAVQVRLPNLVRGHSVHFNVISSKRPWGVLPVKKIDHPLHESFLDRGQFRNVEHFGTLTNKPAGKASEDFTFPRMPPEDEDIIWETWVPLDKDATYLELQFWYPASLFKTGEDDRSYLFQMELGTRGDIAIDGLAAVELEVKASSRIGTLTLEVAESTPV</sequence>
<evidence type="ECO:0000313" key="1">
    <source>
        <dbReference type="EMBL" id="KPW67825.1"/>
    </source>
</evidence>
<protein>
    <submittedName>
        <fullName evidence="1">S-type Pyocin</fullName>
    </submittedName>
</protein>
<dbReference type="EMBL" id="LJPX01000501">
    <property type="protein sequence ID" value="KPW67825.1"/>
    <property type="molecule type" value="Genomic_DNA"/>
</dbReference>
<organism evidence="1 2">
    <name type="scientific">Pseudomonas cannabina</name>
    <dbReference type="NCBI Taxonomy" id="86840"/>
    <lineage>
        <taxon>Bacteria</taxon>
        <taxon>Pseudomonadati</taxon>
        <taxon>Pseudomonadota</taxon>
        <taxon>Gammaproteobacteria</taxon>
        <taxon>Pseudomonadales</taxon>
        <taxon>Pseudomonadaceae</taxon>
        <taxon>Pseudomonas</taxon>
    </lineage>
</organism>
<name>A0A0P9KXD1_PSECA</name>
<dbReference type="AlphaFoldDB" id="A0A0P9KXD1"/>
<evidence type="ECO:0000313" key="2">
    <source>
        <dbReference type="Proteomes" id="UP000050564"/>
    </source>
</evidence>
<dbReference type="PATRIC" id="fig|86840.3.peg.5002"/>
<dbReference type="Proteomes" id="UP000050564">
    <property type="component" value="Unassembled WGS sequence"/>
</dbReference>
<reference evidence="1 2" key="1">
    <citation type="submission" date="2015-09" db="EMBL/GenBank/DDBJ databases">
        <title>Genome announcement of multiple Pseudomonas syringae strains.</title>
        <authorList>
            <person name="Thakur S."/>
            <person name="Wang P.W."/>
            <person name="Gong Y."/>
            <person name="Weir B.S."/>
            <person name="Guttman D.S."/>
        </authorList>
    </citation>
    <scope>NUCLEOTIDE SEQUENCE [LARGE SCALE GENOMIC DNA]</scope>
    <source>
        <strain evidence="1 2">ICMP2823</strain>
    </source>
</reference>
<gene>
    <name evidence="1" type="ORF">ALO81_200377</name>
</gene>
<proteinExistence type="predicted"/>
<accession>A0A0P9KXD1</accession>